<sequence length="434" mass="46440">MTGLSTRQIRSGTSPSRPQNPVTVPIYQTAAYEFESWEAARDIFALRRKDNLYSRTGNPTQIILEERLAALDEGVAALATGSGQSAVAVALLALAKQGEHIVSSNTLYGGTVDLLTDTFRDFGIDSTLVDPADPEAWRAAIRPETRALFAESIGNPTASILDIRALADIAHEAGVPLIIDNTVATPALLRPKEHGADFVVYSATKHLGGHGTSLAGAIVDLGTFDFGAEPHRWPQFTKPYPRVGDVVLWERFGRGGSAFLVYAKTKLVHDLGPALSPYNAHQILLGVETLDIRLARQSSSTAAVVAFLDRHAGASTVHHPRATGSPYAGLADRYLEGTPSILSFDLAAGTEAIPAFVNALEHFTLAANIGDARSLIIHPATTTHSHFDDAQLASAGFSASTLRLSIGLEDPEDLMADLKQAFEFVEAFQRNQKG</sequence>
<keyword evidence="4 5" id="KW-0663">Pyridoxal phosphate</keyword>
<evidence type="ECO:0000313" key="8">
    <source>
        <dbReference type="Proteomes" id="UP001260872"/>
    </source>
</evidence>
<comment type="cofactor">
    <cofactor evidence="1 5">
        <name>pyridoxal 5'-phosphate</name>
        <dbReference type="ChEBI" id="CHEBI:597326"/>
    </cofactor>
</comment>
<dbReference type="InterPro" id="IPR015421">
    <property type="entry name" value="PyrdxlP-dep_Trfase_major"/>
</dbReference>
<keyword evidence="7" id="KW-0032">Aminotransferase</keyword>
<dbReference type="SUPFAM" id="SSF53383">
    <property type="entry name" value="PLP-dependent transferases"/>
    <property type="match status" value="1"/>
</dbReference>
<dbReference type="InterPro" id="IPR015424">
    <property type="entry name" value="PyrdxlP-dep_Trfase"/>
</dbReference>
<dbReference type="Gene3D" id="3.40.640.10">
    <property type="entry name" value="Type I PLP-dependent aspartate aminotransferase-like (Major domain)"/>
    <property type="match status" value="1"/>
</dbReference>
<evidence type="ECO:0000256" key="6">
    <source>
        <dbReference type="SAM" id="MobiDB-lite"/>
    </source>
</evidence>
<dbReference type="Pfam" id="PF01053">
    <property type="entry name" value="Cys_Met_Meta_PP"/>
    <property type="match status" value="1"/>
</dbReference>
<dbReference type="InterPro" id="IPR015422">
    <property type="entry name" value="PyrdxlP-dep_Trfase_small"/>
</dbReference>
<feature type="region of interest" description="Disordered" evidence="6">
    <location>
        <begin position="1"/>
        <end position="22"/>
    </location>
</feature>
<evidence type="ECO:0000256" key="2">
    <source>
        <dbReference type="ARBA" id="ARBA00009077"/>
    </source>
</evidence>
<dbReference type="CDD" id="cd00614">
    <property type="entry name" value="CGS_like"/>
    <property type="match status" value="1"/>
</dbReference>
<evidence type="ECO:0000313" key="7">
    <source>
        <dbReference type="EMBL" id="MDR5712140.1"/>
    </source>
</evidence>
<comment type="caution">
    <text evidence="7">The sequence shown here is derived from an EMBL/GenBank/DDBJ whole genome shotgun (WGS) entry which is preliminary data.</text>
</comment>
<dbReference type="EMBL" id="JAVKGT010000019">
    <property type="protein sequence ID" value="MDR5712140.1"/>
    <property type="molecule type" value="Genomic_DNA"/>
</dbReference>
<proteinExistence type="inferred from homology"/>
<dbReference type="RefSeq" id="WP_310537520.1">
    <property type="nucleotide sequence ID" value="NZ_BAAAOC010000087.1"/>
</dbReference>
<name>A0ABU1FUH4_9MICC</name>
<evidence type="ECO:0000256" key="3">
    <source>
        <dbReference type="ARBA" id="ARBA00022679"/>
    </source>
</evidence>
<evidence type="ECO:0000256" key="5">
    <source>
        <dbReference type="RuleBase" id="RU362118"/>
    </source>
</evidence>
<gene>
    <name evidence="7" type="ORF">RH857_08350</name>
</gene>
<keyword evidence="8" id="KW-1185">Reference proteome</keyword>
<dbReference type="Gene3D" id="3.90.1150.10">
    <property type="entry name" value="Aspartate Aminotransferase, domain 1"/>
    <property type="match status" value="1"/>
</dbReference>
<dbReference type="GO" id="GO:0008483">
    <property type="term" value="F:transaminase activity"/>
    <property type="evidence" value="ECO:0007669"/>
    <property type="project" value="UniProtKB-KW"/>
</dbReference>
<dbReference type="InterPro" id="IPR006235">
    <property type="entry name" value="OAc-hSer/O-AcSer_sulfhydrylase"/>
</dbReference>
<dbReference type="Proteomes" id="UP001260872">
    <property type="component" value="Unassembled WGS sequence"/>
</dbReference>
<evidence type="ECO:0000256" key="4">
    <source>
        <dbReference type="ARBA" id="ARBA00022898"/>
    </source>
</evidence>
<dbReference type="PANTHER" id="PTHR43797:SF2">
    <property type="entry name" value="HOMOCYSTEINE_CYSTEINE SYNTHASE"/>
    <property type="match status" value="1"/>
</dbReference>
<comment type="similarity">
    <text evidence="2 5">Belongs to the trans-sulfuration enzymes family.</text>
</comment>
<protein>
    <submittedName>
        <fullName evidence="7">Aminotransferase class I/II-fold pyridoxal phosphate-dependent enzyme</fullName>
    </submittedName>
</protein>
<dbReference type="InterPro" id="IPR000277">
    <property type="entry name" value="Cys/Met-Metab_PyrdxlP-dep_enz"/>
</dbReference>
<keyword evidence="3" id="KW-0808">Transferase</keyword>
<reference evidence="8" key="1">
    <citation type="submission" date="2023-07" db="EMBL/GenBank/DDBJ databases">
        <title>Description of three actinobacteria isolated from air of manufacturing shop in a pharmaceutical factory.</title>
        <authorList>
            <person name="Zhang D.-F."/>
        </authorList>
    </citation>
    <scope>NUCLEOTIDE SEQUENCE [LARGE SCALE GENOMIC DNA]</scope>
    <source>
        <strain evidence="8">CCTCC AB 207010</strain>
    </source>
</reference>
<dbReference type="PANTHER" id="PTHR43797">
    <property type="entry name" value="HOMOCYSTEINE/CYSTEINE SYNTHASE"/>
    <property type="match status" value="1"/>
</dbReference>
<evidence type="ECO:0000256" key="1">
    <source>
        <dbReference type="ARBA" id="ARBA00001933"/>
    </source>
</evidence>
<organism evidence="7 8">
    <name type="scientific">Nesterenkonia flava</name>
    <dbReference type="NCBI Taxonomy" id="469799"/>
    <lineage>
        <taxon>Bacteria</taxon>
        <taxon>Bacillati</taxon>
        <taxon>Actinomycetota</taxon>
        <taxon>Actinomycetes</taxon>
        <taxon>Micrococcales</taxon>
        <taxon>Micrococcaceae</taxon>
        <taxon>Nesterenkonia</taxon>
    </lineage>
</organism>
<dbReference type="PIRSF" id="PIRSF001434">
    <property type="entry name" value="CGS"/>
    <property type="match status" value="1"/>
</dbReference>
<accession>A0ABU1FUH4</accession>